<protein>
    <recommendedName>
        <fullName evidence="3">Inorganic diphosphatase</fullName>
    </recommendedName>
</protein>
<evidence type="ECO:0000313" key="2">
    <source>
        <dbReference type="Proteomes" id="UP000647183"/>
    </source>
</evidence>
<organism evidence="1 2">
    <name type="scientific">Luteimonas colneyensis</name>
    <dbReference type="NCBI Taxonomy" id="2762230"/>
    <lineage>
        <taxon>Bacteria</taxon>
        <taxon>Pseudomonadati</taxon>
        <taxon>Pseudomonadota</taxon>
        <taxon>Gammaproteobacteria</taxon>
        <taxon>Lysobacterales</taxon>
        <taxon>Lysobacteraceae</taxon>
        <taxon>Luteimonas</taxon>
    </lineage>
</organism>
<dbReference type="EMBL" id="JACSQJ010000005">
    <property type="protein sequence ID" value="MBD7988268.1"/>
    <property type="molecule type" value="Genomic_DNA"/>
</dbReference>
<dbReference type="RefSeq" id="WP_191729475.1">
    <property type="nucleotide sequence ID" value="NZ_JACSQJ010000005.1"/>
</dbReference>
<dbReference type="InterPro" id="IPR036649">
    <property type="entry name" value="Pyrophosphatase_sf"/>
</dbReference>
<proteinExistence type="predicted"/>
<dbReference type="Proteomes" id="UP000647183">
    <property type="component" value="Unassembled WGS sequence"/>
</dbReference>
<evidence type="ECO:0000313" key="1">
    <source>
        <dbReference type="EMBL" id="MBD7988268.1"/>
    </source>
</evidence>
<dbReference type="SUPFAM" id="SSF50324">
    <property type="entry name" value="Inorganic pyrophosphatase"/>
    <property type="match status" value="1"/>
</dbReference>
<keyword evidence="2" id="KW-1185">Reference proteome</keyword>
<comment type="caution">
    <text evidence="1">The sequence shown here is derived from an EMBL/GenBank/DDBJ whole genome shotgun (WGS) entry which is preliminary data.</text>
</comment>
<evidence type="ECO:0008006" key="3">
    <source>
        <dbReference type="Google" id="ProtNLM"/>
    </source>
</evidence>
<accession>A0ABR8UJT7</accession>
<reference evidence="1 2" key="1">
    <citation type="submission" date="2020-08" db="EMBL/GenBank/DDBJ databases">
        <title>A Genomic Blueprint of the Chicken Gut Microbiome.</title>
        <authorList>
            <person name="Gilroy R."/>
            <person name="Ravi A."/>
            <person name="Getino M."/>
            <person name="Pursley I."/>
            <person name="Horton D.L."/>
            <person name="Alikhan N.-F."/>
            <person name="Baker D."/>
            <person name="Gharbi K."/>
            <person name="Hall N."/>
            <person name="Watson M."/>
            <person name="Adriaenssens E.M."/>
            <person name="Foster-Nyarko E."/>
            <person name="Jarju S."/>
            <person name="Secka A."/>
            <person name="Antonio M."/>
            <person name="Oren A."/>
            <person name="Chaudhuri R."/>
            <person name="La Ragione R.M."/>
            <person name="Hildebrand F."/>
            <person name="Pallen M.J."/>
        </authorList>
    </citation>
    <scope>NUCLEOTIDE SEQUENCE [LARGE SCALE GENOMIC DNA]</scope>
    <source>
        <strain evidence="1 2">Sa2BVA3</strain>
    </source>
</reference>
<gene>
    <name evidence="1" type="ORF">H9645_09520</name>
</gene>
<name>A0ABR8UJT7_9GAMM</name>
<sequence>MTATASMRGCIAAACPAPGARARPPHRVRSPGIEAFFRAYKQLPAKAAGSVSLQGWGDAAEALRMLDEAAARHRGAKKRGSFPK</sequence>